<sequence length="418" mass="44114">MMAADAKWGPCMRLSRTFGAALGAVIAVAITATPVAAVAQAPTYAFHKQTLWKQYTTTDPATGSTVTTCFRLPAVVKTSRDVLLAFAERRNKNDCADHGAFDVVMRRSIDNGVTWQASKTVLAGAAGAALQGNATVVADSAGPVFLFTTAEPTAGQATPRTPKVQVSQDDGQTWSAPKDLSGVIKAPAGAGDWFATGPGHGIQLTRGDHAGRLVVPVYFAVGDQQSVRLIYSDDHGAGWNIGATATYDKSVLKLGEQTLVERTDGSILVIARNGAVPDQTSVHGLARATSTDGGLTFSGAFQADTAVIAPPTHPALLRQRWDGGPYTRILLSAPATPKTNNNPVGLNVRSSFDEGATWRNYDNSTGNAGIRIDGDHAGYSDMALIGNGAIGVLYEAGTARFRDEIRWNWFWESAIGLR</sequence>
<evidence type="ECO:0000256" key="4">
    <source>
        <dbReference type="SAM" id="MobiDB-lite"/>
    </source>
</evidence>
<keyword evidence="8" id="KW-1185">Reference proteome</keyword>
<comment type="caution">
    <text evidence="7">The sequence shown here is derived from an EMBL/GenBank/DDBJ whole genome shotgun (WGS) entry which is preliminary data.</text>
</comment>
<feature type="signal peptide" evidence="5">
    <location>
        <begin position="1"/>
        <end position="39"/>
    </location>
</feature>
<evidence type="ECO:0000256" key="2">
    <source>
        <dbReference type="ARBA" id="ARBA00009348"/>
    </source>
</evidence>
<dbReference type="InterPro" id="IPR011040">
    <property type="entry name" value="Sialidase"/>
</dbReference>
<dbReference type="InterPro" id="IPR036278">
    <property type="entry name" value="Sialidase_sf"/>
</dbReference>
<feature type="region of interest" description="Disordered" evidence="4">
    <location>
        <begin position="156"/>
        <end position="176"/>
    </location>
</feature>
<dbReference type="EMBL" id="BAABDQ010000004">
    <property type="protein sequence ID" value="GAA3543938.1"/>
    <property type="molecule type" value="Genomic_DNA"/>
</dbReference>
<accession>A0ABP6VZG9</accession>
<evidence type="ECO:0000256" key="3">
    <source>
        <dbReference type="ARBA" id="ARBA00012733"/>
    </source>
</evidence>
<organism evidence="7 8">
    <name type="scientific">Nonomuraea rosea</name>
    <dbReference type="NCBI Taxonomy" id="638574"/>
    <lineage>
        <taxon>Bacteria</taxon>
        <taxon>Bacillati</taxon>
        <taxon>Actinomycetota</taxon>
        <taxon>Actinomycetes</taxon>
        <taxon>Streptosporangiales</taxon>
        <taxon>Streptosporangiaceae</taxon>
        <taxon>Nonomuraea</taxon>
    </lineage>
</organism>
<name>A0ABP6VZG9_9ACTN</name>
<dbReference type="Gene3D" id="2.120.10.10">
    <property type="match status" value="1"/>
</dbReference>
<gene>
    <name evidence="7" type="ORF">GCM10022419_025170</name>
</gene>
<dbReference type="InterPro" id="IPR026856">
    <property type="entry name" value="Sialidase_fam"/>
</dbReference>
<comment type="similarity">
    <text evidence="2">Belongs to the glycosyl hydrolase 33 family.</text>
</comment>
<evidence type="ECO:0000313" key="8">
    <source>
        <dbReference type="Proteomes" id="UP001500630"/>
    </source>
</evidence>
<feature type="chain" id="PRO_5045313068" description="exo-alpha-sialidase" evidence="5">
    <location>
        <begin position="40"/>
        <end position="418"/>
    </location>
</feature>
<dbReference type="CDD" id="cd15482">
    <property type="entry name" value="Sialidase_non-viral"/>
    <property type="match status" value="1"/>
</dbReference>
<evidence type="ECO:0000259" key="6">
    <source>
        <dbReference type="Pfam" id="PF13088"/>
    </source>
</evidence>
<dbReference type="Proteomes" id="UP001500630">
    <property type="component" value="Unassembled WGS sequence"/>
</dbReference>
<evidence type="ECO:0000256" key="5">
    <source>
        <dbReference type="SAM" id="SignalP"/>
    </source>
</evidence>
<dbReference type="Pfam" id="PF13088">
    <property type="entry name" value="BNR_2"/>
    <property type="match status" value="1"/>
</dbReference>
<dbReference type="SUPFAM" id="SSF50939">
    <property type="entry name" value="Sialidases"/>
    <property type="match status" value="1"/>
</dbReference>
<evidence type="ECO:0000256" key="1">
    <source>
        <dbReference type="ARBA" id="ARBA00000427"/>
    </source>
</evidence>
<feature type="domain" description="Sialidase" evidence="6">
    <location>
        <begin position="96"/>
        <end position="360"/>
    </location>
</feature>
<comment type="catalytic activity">
    <reaction evidence="1">
        <text>Hydrolysis of alpha-(2-&gt;3)-, alpha-(2-&gt;6)-, alpha-(2-&gt;8)- glycosidic linkages of terminal sialic acid residues in oligosaccharides, glycoproteins, glycolipids, colominic acid and synthetic substrates.</text>
        <dbReference type="EC" id="3.2.1.18"/>
    </reaction>
</comment>
<dbReference type="EC" id="3.2.1.18" evidence="3"/>
<proteinExistence type="inferred from homology"/>
<keyword evidence="5" id="KW-0732">Signal</keyword>
<feature type="compositionally biased region" description="Polar residues" evidence="4">
    <location>
        <begin position="156"/>
        <end position="175"/>
    </location>
</feature>
<reference evidence="8" key="1">
    <citation type="journal article" date="2019" name="Int. J. Syst. Evol. Microbiol.">
        <title>The Global Catalogue of Microorganisms (GCM) 10K type strain sequencing project: providing services to taxonomists for standard genome sequencing and annotation.</title>
        <authorList>
            <consortium name="The Broad Institute Genomics Platform"/>
            <consortium name="The Broad Institute Genome Sequencing Center for Infectious Disease"/>
            <person name="Wu L."/>
            <person name="Ma J."/>
        </authorList>
    </citation>
    <scope>NUCLEOTIDE SEQUENCE [LARGE SCALE GENOMIC DNA]</scope>
    <source>
        <strain evidence="8">JCM 17326</strain>
    </source>
</reference>
<dbReference type="PANTHER" id="PTHR10628">
    <property type="entry name" value="SIALIDASE"/>
    <property type="match status" value="1"/>
</dbReference>
<evidence type="ECO:0000313" key="7">
    <source>
        <dbReference type="EMBL" id="GAA3543938.1"/>
    </source>
</evidence>
<dbReference type="PANTHER" id="PTHR10628:SF30">
    <property type="entry name" value="EXO-ALPHA-SIALIDASE"/>
    <property type="match status" value="1"/>
</dbReference>
<protein>
    <recommendedName>
        <fullName evidence="3">exo-alpha-sialidase</fullName>
        <ecNumber evidence="3">3.2.1.18</ecNumber>
    </recommendedName>
</protein>